<keyword evidence="3 7" id="KW-1134">Transmembrane beta strand</keyword>
<keyword evidence="4 7" id="KW-0812">Transmembrane</keyword>
<evidence type="ECO:0000256" key="5">
    <source>
        <dbReference type="ARBA" id="ARBA00023136"/>
    </source>
</evidence>
<evidence type="ECO:0000256" key="4">
    <source>
        <dbReference type="ARBA" id="ARBA00022692"/>
    </source>
</evidence>
<comment type="subcellular location">
    <subcellularLocation>
        <location evidence="1 7">Cell outer membrane</location>
        <topology evidence="1 7">Multi-pass membrane protein</topology>
    </subcellularLocation>
</comment>
<evidence type="ECO:0000256" key="7">
    <source>
        <dbReference type="PROSITE-ProRule" id="PRU01360"/>
    </source>
</evidence>
<dbReference type="Pfam" id="PF07715">
    <property type="entry name" value="Plug"/>
    <property type="match status" value="1"/>
</dbReference>
<dbReference type="SUPFAM" id="SSF56935">
    <property type="entry name" value="Porins"/>
    <property type="match status" value="1"/>
</dbReference>
<dbReference type="EMBL" id="JAZGLY010000005">
    <property type="protein sequence ID" value="MEE6187710.1"/>
    <property type="molecule type" value="Genomic_DNA"/>
</dbReference>
<name>A0ABU7RI76_9BACT</name>
<dbReference type="InterPro" id="IPR036942">
    <property type="entry name" value="Beta-barrel_TonB_sf"/>
</dbReference>
<dbReference type="Gene3D" id="2.170.130.10">
    <property type="entry name" value="TonB-dependent receptor, plug domain"/>
    <property type="match status" value="1"/>
</dbReference>
<dbReference type="SUPFAM" id="SSF49464">
    <property type="entry name" value="Carboxypeptidase regulatory domain-like"/>
    <property type="match status" value="1"/>
</dbReference>
<evidence type="ECO:0000256" key="2">
    <source>
        <dbReference type="ARBA" id="ARBA00022448"/>
    </source>
</evidence>
<feature type="chain" id="PRO_5045452164" evidence="8">
    <location>
        <begin position="20"/>
        <end position="1067"/>
    </location>
</feature>
<gene>
    <name evidence="10" type="ORF">V2H41_10545</name>
</gene>
<evidence type="ECO:0000259" key="9">
    <source>
        <dbReference type="Pfam" id="PF07715"/>
    </source>
</evidence>
<dbReference type="InterPro" id="IPR039426">
    <property type="entry name" value="TonB-dep_rcpt-like"/>
</dbReference>
<evidence type="ECO:0000256" key="6">
    <source>
        <dbReference type="ARBA" id="ARBA00023237"/>
    </source>
</evidence>
<feature type="signal peptide" evidence="8">
    <location>
        <begin position="1"/>
        <end position="19"/>
    </location>
</feature>
<dbReference type="InterPro" id="IPR012910">
    <property type="entry name" value="Plug_dom"/>
</dbReference>
<dbReference type="Proteomes" id="UP001357452">
    <property type="component" value="Unassembled WGS sequence"/>
</dbReference>
<keyword evidence="5 7" id="KW-0472">Membrane</keyword>
<evidence type="ECO:0000256" key="3">
    <source>
        <dbReference type="ARBA" id="ARBA00022452"/>
    </source>
</evidence>
<dbReference type="Gene3D" id="2.40.170.20">
    <property type="entry name" value="TonB-dependent receptor, beta-barrel domain"/>
    <property type="match status" value="1"/>
</dbReference>
<reference evidence="10 11" key="1">
    <citation type="submission" date="2024-01" db="EMBL/GenBank/DDBJ databases">
        <title>Niabella digestum sp. nov., isolated from waste digestion system.</title>
        <authorList>
            <person name="Zhang L."/>
        </authorList>
    </citation>
    <scope>NUCLEOTIDE SEQUENCE [LARGE SCALE GENOMIC DNA]</scope>
    <source>
        <strain evidence="10 11">A18</strain>
    </source>
</reference>
<evidence type="ECO:0000256" key="1">
    <source>
        <dbReference type="ARBA" id="ARBA00004571"/>
    </source>
</evidence>
<accession>A0ABU7RI76</accession>
<evidence type="ECO:0000313" key="10">
    <source>
        <dbReference type="EMBL" id="MEE6187710.1"/>
    </source>
</evidence>
<organism evidence="10 11">
    <name type="scientific">Niabella digestorum</name>
    <dbReference type="NCBI Taxonomy" id="3117701"/>
    <lineage>
        <taxon>Bacteria</taxon>
        <taxon>Pseudomonadati</taxon>
        <taxon>Bacteroidota</taxon>
        <taxon>Chitinophagia</taxon>
        <taxon>Chitinophagales</taxon>
        <taxon>Chitinophagaceae</taxon>
        <taxon>Niabella</taxon>
    </lineage>
</organism>
<keyword evidence="2 7" id="KW-0813">Transport</keyword>
<evidence type="ECO:0000313" key="11">
    <source>
        <dbReference type="Proteomes" id="UP001357452"/>
    </source>
</evidence>
<sequence length="1067" mass="118631">MQKTLLIVLLGILSIICQAQTTVHIKGTVRSSSDSTFLPGISIIEKGTSNGTSSNTDGSFSLAIRSGSTIIVSGIGYVTQELKVSSHQIEIYLLPAALGMDEVIVTTALGIQKDKRVLGFATQEVKGEAMTKAREPQVISGLTGRVAGLTINNKASLYETASIALRGKTPLVVIDGIPSQGDLWNLNADDIESINVLKSNAAALLYGSLGVNGALQITTKKGKRGSGVETSINQGFQMTAGWLKLPEYQTQYGMGWKGYYAFIDGKGGGGFYDNYGYVWGPKLDVPDPTTESGWVEYPQYNSPYDPNTWYEFTQNGYTGQSHYKPIPYISRGKKNLQNFMRPQMLYTINANVAARGELGGYRVSLSHMYQRGQIPNTKLNSSTFAVAGDIKISPKIKIEGSLSYNRQFSPNYPDNSYNPENFFYNILLWMGADVDIRDLRDYWKPAGGYEQEGQFKPYGVKDIQQMNYNYSWYNNPWYLAYERLRQYKNDVVVGTASLNYNISDNLSLMIRSGGTFSNSGSELKTPYSFISYSALPYGAFSISSTSRLLFQTDALLTYKKTFGDLDMTIAGGGANRYESYSTNGGSTTGGLQVPKVYNLAMSRDPATTYNDRWEKEVNSVLGYADLGYKNFLNLNISVRNDWSSSLRKPYNSYFYPSASLSFILSDVVRLPDAINFVKLRGAYADVKSDVSPYYTVPTYSSGTRWNGVPSLSSPGSILDSAIRPSRTISREVGLETKFLNNRLGLDLTYYSYLDKDSPRDISLSQASGYSSYRVNGDVYNRRGWEIVLNASPIQNKNFGWDILVNYSRIRNYVKELYGGVESRGLIKVGDRINVDPARWGGELAYTGWVWEKSPDGQIVYENGLPKYLNQLINLGVHEHDFDYGINNAFRLKQFSFSFLLDGRVGGNMFNGVEAKMYEGGSHPATANSYREDSYAGQKTYVGKGVVVTGGDVVYDAFGNIISDNRTFAPNDVKVDYIDWVFATYTNGVTESLLYKQTYLKLREVIIGYNFKPASLNKTPFKSVSISLVGRNLLMFTKVPYMDPEAYSGTTMAEPSYRNVGININLKF</sequence>
<dbReference type="InterPro" id="IPR008969">
    <property type="entry name" value="CarboxyPept-like_regulatory"/>
</dbReference>
<proteinExistence type="inferred from homology"/>
<dbReference type="Pfam" id="PF13715">
    <property type="entry name" value="CarbopepD_reg_2"/>
    <property type="match status" value="1"/>
</dbReference>
<dbReference type="PROSITE" id="PS52016">
    <property type="entry name" value="TONB_DEPENDENT_REC_3"/>
    <property type="match status" value="1"/>
</dbReference>
<dbReference type="InterPro" id="IPR023996">
    <property type="entry name" value="TonB-dep_OMP_SusC/RagA"/>
</dbReference>
<comment type="caution">
    <text evidence="10">The sequence shown here is derived from an EMBL/GenBank/DDBJ whole genome shotgun (WGS) entry which is preliminary data.</text>
</comment>
<comment type="similarity">
    <text evidence="7">Belongs to the TonB-dependent receptor family.</text>
</comment>
<keyword evidence="6 7" id="KW-0998">Cell outer membrane</keyword>
<keyword evidence="11" id="KW-1185">Reference proteome</keyword>
<dbReference type="NCBIfam" id="TIGR04056">
    <property type="entry name" value="OMP_RagA_SusC"/>
    <property type="match status" value="1"/>
</dbReference>
<feature type="domain" description="TonB-dependent receptor plug" evidence="9">
    <location>
        <begin position="120"/>
        <end position="214"/>
    </location>
</feature>
<keyword evidence="8" id="KW-0732">Signal</keyword>
<evidence type="ECO:0000256" key="8">
    <source>
        <dbReference type="SAM" id="SignalP"/>
    </source>
</evidence>
<dbReference type="RefSeq" id="WP_330975117.1">
    <property type="nucleotide sequence ID" value="NZ_JAZGLY010000005.1"/>
</dbReference>
<dbReference type="InterPro" id="IPR037066">
    <property type="entry name" value="Plug_dom_sf"/>
</dbReference>
<protein>
    <submittedName>
        <fullName evidence="10">SusC/RagA family TonB-linked outer membrane protein</fullName>
    </submittedName>
</protein>